<organism evidence="2 3">
    <name type="scientific">Vibrio spartinae</name>
    <dbReference type="NCBI Taxonomy" id="1918945"/>
    <lineage>
        <taxon>Bacteria</taxon>
        <taxon>Pseudomonadati</taxon>
        <taxon>Pseudomonadota</taxon>
        <taxon>Gammaproteobacteria</taxon>
        <taxon>Vibrionales</taxon>
        <taxon>Vibrionaceae</taxon>
        <taxon>Vibrio</taxon>
    </lineage>
</organism>
<dbReference type="RefSeq" id="WP_182287515.1">
    <property type="nucleotide sequence ID" value="NZ_CP046268.1"/>
</dbReference>
<keyword evidence="2" id="KW-0456">Lyase</keyword>
<dbReference type="GO" id="GO:0016829">
    <property type="term" value="F:lyase activity"/>
    <property type="evidence" value="ECO:0007669"/>
    <property type="project" value="UniProtKB-KW"/>
</dbReference>
<dbReference type="EMBL" id="CP046268">
    <property type="protein sequence ID" value="QMV14901.1"/>
    <property type="molecule type" value="Genomic_DNA"/>
</dbReference>
<name>A0ABX6R077_9VIBR</name>
<protein>
    <submittedName>
        <fullName evidence="2">Lactoylglutathione lyase</fullName>
    </submittedName>
</protein>
<dbReference type="Proteomes" id="UP000515264">
    <property type="component" value="Chromosome 1"/>
</dbReference>
<dbReference type="Pfam" id="PF00903">
    <property type="entry name" value="Glyoxalase"/>
    <property type="match status" value="1"/>
</dbReference>
<keyword evidence="3" id="KW-1185">Reference proteome</keyword>
<proteinExistence type="predicted"/>
<evidence type="ECO:0000259" key="1">
    <source>
        <dbReference type="PROSITE" id="PS51819"/>
    </source>
</evidence>
<dbReference type="PANTHER" id="PTHR35006:SF2">
    <property type="entry name" value="GLYOXALASE FAMILY PROTEIN (AFU_ORTHOLOGUE AFUA_5G14830)"/>
    <property type="match status" value="1"/>
</dbReference>
<evidence type="ECO:0000313" key="2">
    <source>
        <dbReference type="EMBL" id="QMV14901.1"/>
    </source>
</evidence>
<evidence type="ECO:0000313" key="3">
    <source>
        <dbReference type="Proteomes" id="UP000515264"/>
    </source>
</evidence>
<dbReference type="InterPro" id="IPR029068">
    <property type="entry name" value="Glyas_Bleomycin-R_OHBP_Dase"/>
</dbReference>
<sequence>MIAYTMIGTNDLEKARRFYDPVFSAMNMEICWNDESSVSYGKLKEVYFPRFFVGYPFDGKQSNVGNGSMTAFQCIEVETVDKVYEIAISKGGSCEGPPGYRPQYGEGFYAAYVRDPDGNKIAFVVY</sequence>
<reference evidence="2 3" key="1">
    <citation type="journal article" date="2020" name="J. Nat. Prod.">
        <title>Genomics-Metabolomics Profiling Disclosed Marine Vibrio spartinae 3.6 as a Producer of a New Branched Side Chain Prodigiosin.</title>
        <authorList>
            <person name="Vitale G.A."/>
            <person name="Sciarretta M."/>
            <person name="Palma Esposito F."/>
            <person name="January G.G."/>
            <person name="Giaccio M."/>
            <person name="Bunk B."/>
            <person name="Sproer C."/>
            <person name="Bajerski F."/>
            <person name="Power D."/>
            <person name="Festa C."/>
            <person name="Monti M.C."/>
            <person name="D'Auria M.V."/>
            <person name="de Pascale D."/>
        </authorList>
    </citation>
    <scope>NUCLEOTIDE SEQUENCE [LARGE SCALE GENOMIC DNA]</scope>
    <source>
        <strain evidence="2 3">3.6</strain>
    </source>
</reference>
<dbReference type="InterPro" id="IPR004360">
    <property type="entry name" value="Glyas_Fos-R_dOase_dom"/>
</dbReference>
<dbReference type="PANTHER" id="PTHR35006">
    <property type="entry name" value="GLYOXALASE FAMILY PROTEIN (AFU_ORTHOLOGUE AFUA_5G14830)"/>
    <property type="match status" value="1"/>
</dbReference>
<gene>
    <name evidence="2" type="ORF">Vspart_02177</name>
</gene>
<dbReference type="CDD" id="cd07262">
    <property type="entry name" value="VOC_like"/>
    <property type="match status" value="1"/>
</dbReference>
<dbReference type="PROSITE" id="PS51819">
    <property type="entry name" value="VOC"/>
    <property type="match status" value="1"/>
</dbReference>
<dbReference type="SUPFAM" id="SSF54593">
    <property type="entry name" value="Glyoxalase/Bleomycin resistance protein/Dihydroxybiphenyl dioxygenase"/>
    <property type="match status" value="1"/>
</dbReference>
<feature type="domain" description="VOC" evidence="1">
    <location>
        <begin position="1"/>
        <end position="126"/>
    </location>
</feature>
<dbReference type="InterPro" id="IPR037523">
    <property type="entry name" value="VOC_core"/>
</dbReference>
<dbReference type="Gene3D" id="3.10.180.10">
    <property type="entry name" value="2,3-Dihydroxybiphenyl 1,2-Dioxygenase, domain 1"/>
    <property type="match status" value="1"/>
</dbReference>
<accession>A0ABX6R077</accession>